<comment type="caution">
    <text evidence="2">The sequence shown here is derived from an EMBL/GenBank/DDBJ whole genome shotgun (WGS) entry which is preliminary data.</text>
</comment>
<proteinExistence type="predicted"/>
<name>A0A6A4RM63_9RHOB</name>
<feature type="transmembrane region" description="Helical" evidence="1">
    <location>
        <begin position="71"/>
        <end position="91"/>
    </location>
</feature>
<keyword evidence="1" id="KW-0812">Transmembrane</keyword>
<organism evidence="2 3">
    <name type="scientific">Parasedimentitalea maritima</name>
    <dbReference type="NCBI Taxonomy" id="2578117"/>
    <lineage>
        <taxon>Bacteria</taxon>
        <taxon>Pseudomonadati</taxon>
        <taxon>Pseudomonadota</taxon>
        <taxon>Alphaproteobacteria</taxon>
        <taxon>Rhodobacterales</taxon>
        <taxon>Paracoccaceae</taxon>
        <taxon>Parasedimentitalea</taxon>
    </lineage>
</organism>
<dbReference type="AlphaFoldDB" id="A0A6A4RM63"/>
<gene>
    <name evidence="2" type="ORF">GP644_03340</name>
</gene>
<dbReference type="RefSeq" id="WP_158977013.1">
    <property type="nucleotide sequence ID" value="NZ_WSFO01000001.1"/>
</dbReference>
<keyword evidence="1" id="KW-1133">Transmembrane helix</keyword>
<feature type="transmembrane region" description="Helical" evidence="1">
    <location>
        <begin position="222"/>
        <end position="251"/>
    </location>
</feature>
<protein>
    <submittedName>
        <fullName evidence="2">DUF2189 domain-containing protein</fullName>
    </submittedName>
</protein>
<feature type="transmembrane region" description="Helical" evidence="1">
    <location>
        <begin position="112"/>
        <end position="134"/>
    </location>
</feature>
<accession>A0A6A4RM63</accession>
<dbReference type="EMBL" id="WSFO01000001">
    <property type="protein sequence ID" value="KAE9632818.1"/>
    <property type="molecule type" value="Genomic_DNA"/>
</dbReference>
<sequence length="275" mass="29972">MTLSQPTEAMHRKGTIISVCRIGLHDLPEVLSCGLQDFLEKPSHYFFALLIYPVIGLALFLWASQGNAWHLIYPLLAGFALLGPVAALGLYEISRRRELGLEIEWQHWFSALRSPAFPTIAMLALWLLVLFFAWLLTAEWLYLSLFGSSSAPSGPLALLADVIGTGRGWRLLILGHLIGFCFALTALGTTVVAFPLLLDQHVSLRTAVAVSLLATLKNPLPVLGWGVCVALILILGSLPALAGLIVALPVLGHTTWHLYRRLVRIDGSVAIDLKG</sequence>
<dbReference type="InterPro" id="IPR018692">
    <property type="entry name" value="DUF2189"/>
</dbReference>
<keyword evidence="1" id="KW-0472">Membrane</keyword>
<evidence type="ECO:0000256" key="1">
    <source>
        <dbReference type="SAM" id="Phobius"/>
    </source>
</evidence>
<feature type="transmembrane region" description="Helical" evidence="1">
    <location>
        <begin position="45"/>
        <end position="65"/>
    </location>
</feature>
<feature type="transmembrane region" description="Helical" evidence="1">
    <location>
        <begin position="171"/>
        <end position="198"/>
    </location>
</feature>
<evidence type="ECO:0000313" key="2">
    <source>
        <dbReference type="EMBL" id="KAE9632818.1"/>
    </source>
</evidence>
<reference evidence="2 3" key="1">
    <citation type="submission" date="2019-12" db="EMBL/GenBank/DDBJ databases">
        <authorList>
            <person name="Zhang Y.-J."/>
        </authorList>
    </citation>
    <scope>NUCLEOTIDE SEQUENCE [LARGE SCALE GENOMIC DNA]</scope>
    <source>
        <strain evidence="2 3">H18S-6</strain>
    </source>
</reference>
<evidence type="ECO:0000313" key="3">
    <source>
        <dbReference type="Proteomes" id="UP000441586"/>
    </source>
</evidence>
<dbReference type="Proteomes" id="UP000441586">
    <property type="component" value="Unassembled WGS sequence"/>
</dbReference>
<dbReference type="Pfam" id="PF09955">
    <property type="entry name" value="DUF2189"/>
    <property type="match status" value="1"/>
</dbReference>